<dbReference type="EMBL" id="KQ418273">
    <property type="protein sequence ID" value="KOF88023.1"/>
    <property type="molecule type" value="Genomic_DNA"/>
</dbReference>
<sequence>MKASIFLVNLQKVSVGRKSLIIASQESFISLSRLEAILKTIHSILIDLTPVNGISLLSKGNAIIELAKNDKI</sequence>
<organism evidence="1">
    <name type="scientific">Octopus bimaculoides</name>
    <name type="common">California two-spotted octopus</name>
    <dbReference type="NCBI Taxonomy" id="37653"/>
    <lineage>
        <taxon>Eukaryota</taxon>
        <taxon>Metazoa</taxon>
        <taxon>Spiralia</taxon>
        <taxon>Lophotrochozoa</taxon>
        <taxon>Mollusca</taxon>
        <taxon>Cephalopoda</taxon>
        <taxon>Coleoidea</taxon>
        <taxon>Octopodiformes</taxon>
        <taxon>Octopoda</taxon>
        <taxon>Incirrata</taxon>
        <taxon>Octopodidae</taxon>
        <taxon>Octopus</taxon>
    </lineage>
</organism>
<proteinExistence type="predicted"/>
<protein>
    <submittedName>
        <fullName evidence="1">Uncharacterized protein</fullName>
    </submittedName>
</protein>
<reference evidence="1" key="1">
    <citation type="submission" date="2015-07" db="EMBL/GenBank/DDBJ databases">
        <title>MeaNS - Measles Nucleotide Surveillance Program.</title>
        <authorList>
            <person name="Tran T."/>
            <person name="Druce J."/>
        </authorList>
    </citation>
    <scope>NUCLEOTIDE SEQUENCE</scope>
    <source>
        <strain evidence="1">UCB-OBI-ISO-001</strain>
        <tissue evidence="1">Gonad</tissue>
    </source>
</reference>
<gene>
    <name evidence="1" type="ORF">OCBIM_22015662mg</name>
</gene>
<evidence type="ECO:0000313" key="1">
    <source>
        <dbReference type="EMBL" id="KOF88023.1"/>
    </source>
</evidence>
<accession>A0A0L8HFJ1</accession>
<name>A0A0L8HFJ1_OCTBM</name>
<dbReference type="AlphaFoldDB" id="A0A0L8HFJ1"/>